<protein>
    <submittedName>
        <fullName evidence="1">7975_t:CDS:1</fullName>
    </submittedName>
</protein>
<evidence type="ECO:0000313" key="2">
    <source>
        <dbReference type="Proteomes" id="UP000789860"/>
    </source>
</evidence>
<organism evidence="1 2">
    <name type="scientific">Scutellospora calospora</name>
    <dbReference type="NCBI Taxonomy" id="85575"/>
    <lineage>
        <taxon>Eukaryota</taxon>
        <taxon>Fungi</taxon>
        <taxon>Fungi incertae sedis</taxon>
        <taxon>Mucoromycota</taxon>
        <taxon>Glomeromycotina</taxon>
        <taxon>Glomeromycetes</taxon>
        <taxon>Diversisporales</taxon>
        <taxon>Gigasporaceae</taxon>
        <taxon>Scutellospora</taxon>
    </lineage>
</organism>
<accession>A0ACA9LT74</accession>
<proteinExistence type="predicted"/>
<sequence>ALLSVSDNASCLLGCSRPLIFIEAIFKASETEQQICEVGIQTTESVVQNLENYVYLLQMQLNNKVNEIENLQKQLNYAYNYAVE</sequence>
<name>A0ACA9LT74_9GLOM</name>
<evidence type="ECO:0000313" key="1">
    <source>
        <dbReference type="EMBL" id="CAG8545061.1"/>
    </source>
</evidence>
<feature type="non-terminal residue" evidence="1">
    <location>
        <position position="1"/>
    </location>
</feature>
<dbReference type="EMBL" id="CAJVPM010007381">
    <property type="protein sequence ID" value="CAG8545061.1"/>
    <property type="molecule type" value="Genomic_DNA"/>
</dbReference>
<keyword evidence="2" id="KW-1185">Reference proteome</keyword>
<comment type="caution">
    <text evidence="1">The sequence shown here is derived from an EMBL/GenBank/DDBJ whole genome shotgun (WGS) entry which is preliminary data.</text>
</comment>
<dbReference type="Proteomes" id="UP000789860">
    <property type="component" value="Unassembled WGS sequence"/>
</dbReference>
<gene>
    <name evidence="1" type="ORF">SCALOS_LOCUS4980</name>
</gene>
<feature type="non-terminal residue" evidence="1">
    <location>
        <position position="84"/>
    </location>
</feature>
<reference evidence="1" key="1">
    <citation type="submission" date="2021-06" db="EMBL/GenBank/DDBJ databases">
        <authorList>
            <person name="Kallberg Y."/>
            <person name="Tangrot J."/>
            <person name="Rosling A."/>
        </authorList>
    </citation>
    <scope>NUCLEOTIDE SEQUENCE</scope>
    <source>
        <strain evidence="1">AU212A</strain>
    </source>
</reference>